<dbReference type="EMBL" id="PZHR01000008">
    <property type="protein sequence ID" value="PTK60261.1"/>
    <property type="molecule type" value="Genomic_DNA"/>
</dbReference>
<comment type="caution">
    <text evidence="3">The sequence shown here is derived from an EMBL/GenBank/DDBJ whole genome shotgun (WGS) entry which is preliminary data.</text>
</comment>
<reference evidence="3 4" key="1">
    <citation type="journal article" date="2016" name="Front. Microbiol.">
        <title>Comprehensive Phylogenetic Analysis of Bovine Non-aureus Staphylococci Species Based on Whole-Genome Sequencing.</title>
        <authorList>
            <person name="Naushad S."/>
            <person name="Barkema H.W."/>
            <person name="Luby C."/>
            <person name="Condas L.A."/>
            <person name="Nobrega D.B."/>
            <person name="Carson D.A."/>
            <person name="De Buck J."/>
        </authorList>
    </citation>
    <scope>NUCLEOTIDE SEQUENCE [LARGE SCALE GENOMIC DNA]</scope>
    <source>
        <strain evidence="3 4">SNUC 4337</strain>
    </source>
</reference>
<dbReference type="InterPro" id="IPR011051">
    <property type="entry name" value="RmlC_Cupin_sf"/>
</dbReference>
<dbReference type="InterPro" id="IPR014500">
    <property type="entry name" value="UCP019307_cupin"/>
</dbReference>
<proteinExistence type="predicted"/>
<evidence type="ECO:0000313" key="3">
    <source>
        <dbReference type="EMBL" id="PTK60261.1"/>
    </source>
</evidence>
<accession>A0A291JNN4</accession>
<evidence type="ECO:0000313" key="5">
    <source>
        <dbReference type="Proteomes" id="UP000664081"/>
    </source>
</evidence>
<dbReference type="Proteomes" id="UP000664081">
    <property type="component" value="Unassembled WGS sequence"/>
</dbReference>
<sequence>MSDKKIEVETIFRDQDGAIPNNAQYPLLLYKNVINDVDSPLDILKFNNWLNTWRGGIFPKHHYHSNTHEVLVVVSGKATVQLGGENGPKTGIQYGDVVILPAGFGHKLIDSQDAFAVIGAYPNGADYDFCTGQPDEWPQNLENIKSVGLPQTDPIYGNDGPLFGYWK</sequence>
<keyword evidence="5" id="KW-1185">Reference proteome</keyword>
<evidence type="ECO:0000313" key="2">
    <source>
        <dbReference type="EMBL" id="MBO1226710.1"/>
    </source>
</evidence>
<dbReference type="CDD" id="cd02219">
    <property type="entry name" value="cupin_YjlB-like"/>
    <property type="match status" value="1"/>
</dbReference>
<name>A0A291JNN4_9STAP</name>
<dbReference type="OrthoDB" id="9791759at2"/>
<dbReference type="PANTHER" id="PTHR36448:SF2">
    <property type="entry name" value="CUPIN TYPE-1 DOMAIN-CONTAINING PROTEIN"/>
    <property type="match status" value="1"/>
</dbReference>
<evidence type="ECO:0000259" key="1">
    <source>
        <dbReference type="Pfam" id="PF07883"/>
    </source>
</evidence>
<dbReference type="Proteomes" id="UP000240400">
    <property type="component" value="Unassembled WGS sequence"/>
</dbReference>
<dbReference type="Gene3D" id="2.60.120.10">
    <property type="entry name" value="Jelly Rolls"/>
    <property type="match status" value="1"/>
</dbReference>
<feature type="domain" description="Cupin type-2" evidence="1">
    <location>
        <begin position="55"/>
        <end position="109"/>
    </location>
</feature>
<reference evidence="3" key="2">
    <citation type="submission" date="2018-03" db="EMBL/GenBank/DDBJ databases">
        <authorList>
            <person name="Keele B.F."/>
        </authorList>
    </citation>
    <scope>NUCLEOTIDE SEQUENCE</scope>
    <source>
        <strain evidence="3">SNUC 4337</strain>
    </source>
</reference>
<dbReference type="PIRSF" id="PIRSF019307">
    <property type="entry name" value="UCP019307"/>
    <property type="match status" value="1"/>
</dbReference>
<dbReference type="SUPFAM" id="SSF51182">
    <property type="entry name" value="RmlC-like cupins"/>
    <property type="match status" value="1"/>
</dbReference>
<dbReference type="Pfam" id="PF07883">
    <property type="entry name" value="Cupin_2"/>
    <property type="match status" value="1"/>
</dbReference>
<reference evidence="2 5" key="3">
    <citation type="submission" date="2021-03" db="EMBL/GenBank/DDBJ databases">
        <title>Staphylococci and Mammaliicocci in bats.</title>
        <authorList>
            <person name="Fountain K."/>
        </authorList>
    </citation>
    <scope>NUCLEOTIDE SEQUENCE [LARGE SCALE GENOMIC DNA]</scope>
    <source>
        <strain evidence="2 5">18_1_E_SW</strain>
    </source>
</reference>
<dbReference type="KEGG" id="snl:BJD96_12105"/>
<protein>
    <submittedName>
        <fullName evidence="3">Cupin domain-containing protein</fullName>
    </submittedName>
</protein>
<gene>
    <name evidence="3" type="ORF">BUZ61_02905</name>
    <name evidence="2" type="ORF">J3T88_05130</name>
</gene>
<dbReference type="RefSeq" id="WP_096810878.1">
    <property type="nucleotide sequence ID" value="NZ_CP017459.1"/>
</dbReference>
<organism evidence="3 4">
    <name type="scientific">Staphylococcus nepalensis</name>
    <dbReference type="NCBI Taxonomy" id="214473"/>
    <lineage>
        <taxon>Bacteria</taxon>
        <taxon>Bacillati</taxon>
        <taxon>Bacillota</taxon>
        <taxon>Bacilli</taxon>
        <taxon>Bacillales</taxon>
        <taxon>Staphylococcaceae</taxon>
        <taxon>Staphylococcus</taxon>
    </lineage>
</organism>
<evidence type="ECO:0000313" key="4">
    <source>
        <dbReference type="Proteomes" id="UP000240400"/>
    </source>
</evidence>
<dbReference type="PANTHER" id="PTHR36448">
    <property type="entry name" value="BLR7373 PROTEIN"/>
    <property type="match status" value="1"/>
</dbReference>
<dbReference type="InterPro" id="IPR014710">
    <property type="entry name" value="RmlC-like_jellyroll"/>
</dbReference>
<dbReference type="AlphaFoldDB" id="A0A291JNN4"/>
<dbReference type="EMBL" id="JAFNLT010000003">
    <property type="protein sequence ID" value="MBO1226710.1"/>
    <property type="molecule type" value="Genomic_DNA"/>
</dbReference>
<dbReference type="GeneID" id="66777798"/>
<dbReference type="InterPro" id="IPR047121">
    <property type="entry name" value="YjiB-like"/>
</dbReference>
<dbReference type="InterPro" id="IPR013096">
    <property type="entry name" value="Cupin_2"/>
</dbReference>